<evidence type="ECO:0000256" key="16">
    <source>
        <dbReference type="ARBA" id="ARBA00024483"/>
    </source>
</evidence>
<evidence type="ECO:0000256" key="7">
    <source>
        <dbReference type="ARBA" id="ARBA00022741"/>
    </source>
</evidence>
<comment type="catalytic activity">
    <reaction evidence="18">
        <text>a 1-acyl-sn-glycerol + ATP = a 1-acyl-sn-glycero-3-phosphate + ADP + H(+)</text>
        <dbReference type="Rhea" id="RHEA:33747"/>
        <dbReference type="ChEBI" id="CHEBI:15378"/>
        <dbReference type="ChEBI" id="CHEBI:30616"/>
        <dbReference type="ChEBI" id="CHEBI:57970"/>
        <dbReference type="ChEBI" id="CHEBI:64683"/>
        <dbReference type="ChEBI" id="CHEBI:456216"/>
    </reaction>
    <physiologicalReaction direction="left-to-right" evidence="18">
        <dbReference type="Rhea" id="RHEA:33748"/>
    </physiologicalReaction>
</comment>
<dbReference type="AlphaFoldDB" id="A0A9J7DM51"/>
<evidence type="ECO:0000256" key="10">
    <source>
        <dbReference type="ARBA" id="ARBA00022840"/>
    </source>
</evidence>
<sequence length="418" mass="47279">MLLRKLNKLQKTIRYNWKKSVLGAVALYYGATVVKEKYEINLLMRAACEEAAKYGDRMIAIDDNPMLVTVVLNPVANKRRAKQDFEKYCEPLLHLAGMQVDVVQTSSEGNAKELVETLKGTQAIVIAGGDGTLSECITGLLRRHDDANRFPIGILPLGRTNTIGNTLFSKGEGVLRVKQLIEASMAIIKGNTMWKDAMKIEPIEEEDAVFGKPIFALCSLEWGAFRDVLSKQHKYWLYGSLREYASYIFNGYRQSLNWHCKGVIKYSPPCDGCSNCVMKRPQVKRKWAFFLPSTTLAEDNSPANLVNNKCDSTEEICFQTSDFRIVTPNLQNTQSTPALSVGIGKYNYKYMEFVSEGWDRVRDKSIKNAILARSVMLYPKEHFGATTIDIDKEEYEAKPIKITLLPKVVKLFCNSYEK</sequence>
<evidence type="ECO:0000256" key="11">
    <source>
        <dbReference type="ARBA" id="ARBA00023098"/>
    </source>
</evidence>
<dbReference type="SUPFAM" id="SSF111331">
    <property type="entry name" value="NAD kinase/diacylglycerol kinase-like"/>
    <property type="match status" value="1"/>
</dbReference>
<dbReference type="GO" id="GO:0005524">
    <property type="term" value="F:ATP binding"/>
    <property type="evidence" value="ECO:0007669"/>
    <property type="project" value="UniProtKB-KW"/>
</dbReference>
<evidence type="ECO:0000256" key="4">
    <source>
        <dbReference type="ARBA" id="ARBA00005175"/>
    </source>
</evidence>
<comment type="catalytic activity">
    <reaction evidence="19">
        <text>2-(5Z,8Z,11Z,14Z-eicosatetraenoyl)-glycerol + ATP = 2-(5Z,8Z,11Z,14Z-eicosatetraenoyl)-sn-glycero-3-phosphate + ADP + H(+)</text>
        <dbReference type="Rhea" id="RHEA:43316"/>
        <dbReference type="ChEBI" id="CHEBI:15378"/>
        <dbReference type="ChEBI" id="CHEBI:30616"/>
        <dbReference type="ChEBI" id="CHEBI:52392"/>
        <dbReference type="ChEBI" id="CHEBI:78209"/>
        <dbReference type="ChEBI" id="CHEBI:456216"/>
    </reaction>
    <physiologicalReaction direction="left-to-right" evidence="19">
        <dbReference type="Rhea" id="RHEA:43317"/>
    </physiologicalReaction>
</comment>
<evidence type="ECO:0000256" key="9">
    <source>
        <dbReference type="ARBA" id="ARBA00022792"/>
    </source>
</evidence>
<dbReference type="Gene3D" id="3.40.50.10330">
    <property type="entry name" value="Probable inorganic polyphosphate/atp-NAD kinase, domain 1"/>
    <property type="match status" value="1"/>
</dbReference>
<dbReference type="InterPro" id="IPR045579">
    <property type="entry name" value="AGK_C"/>
</dbReference>
<dbReference type="InterPro" id="IPR050187">
    <property type="entry name" value="Lipid_Phosphate_FormReg"/>
</dbReference>
<keyword evidence="31" id="KW-1185">Reference proteome</keyword>
<dbReference type="GO" id="GO:0001729">
    <property type="term" value="F:ceramide kinase activity"/>
    <property type="evidence" value="ECO:0007669"/>
    <property type="project" value="UniProtKB-EC"/>
</dbReference>
<keyword evidence="12" id="KW-0496">Mitochondrion</keyword>
<keyword evidence="9" id="KW-0999">Mitochondrion inner membrane</keyword>
<evidence type="ECO:0000256" key="1">
    <source>
        <dbReference type="ARBA" id="ARBA00001946"/>
    </source>
</evidence>
<dbReference type="EC" id="2.7.1.107" evidence="5"/>
<evidence type="ECO:0000256" key="29">
    <source>
        <dbReference type="ARBA" id="ARBA00048876"/>
    </source>
</evidence>
<keyword evidence="7" id="KW-0547">Nucleotide-binding</keyword>
<keyword evidence="8 32" id="KW-0418">Kinase</keyword>
<comment type="catalytic activity">
    <reaction evidence="28">
        <text>a monoacylglycerol + ATP = a monoacyl-sn-glycero-3-phosphate + ADP + H(+)</text>
        <dbReference type="Rhea" id="RHEA:19293"/>
        <dbReference type="ChEBI" id="CHEBI:15378"/>
        <dbReference type="ChEBI" id="CHEBI:17408"/>
        <dbReference type="ChEBI" id="CHEBI:30616"/>
        <dbReference type="ChEBI" id="CHEBI:77589"/>
        <dbReference type="ChEBI" id="CHEBI:456216"/>
        <dbReference type="EC" id="2.7.1.94"/>
    </reaction>
    <physiologicalReaction direction="left-to-right" evidence="28">
        <dbReference type="Rhea" id="RHEA:19294"/>
    </physiologicalReaction>
</comment>
<dbReference type="GO" id="GO:0046513">
    <property type="term" value="P:ceramide biosynthetic process"/>
    <property type="evidence" value="ECO:0007669"/>
    <property type="project" value="TreeGrafter"/>
</dbReference>
<comment type="catalytic activity">
    <reaction evidence="14">
        <text>1,2-di-(9Z-octadecenoyl)-sn-glycerol + ATP = 1,2-di-(9Z-octadecenoyl)-sn-glycero-3-phosphate + ADP + H(+)</text>
        <dbReference type="Rhea" id="RHEA:40327"/>
        <dbReference type="ChEBI" id="CHEBI:15378"/>
        <dbReference type="ChEBI" id="CHEBI:30616"/>
        <dbReference type="ChEBI" id="CHEBI:52333"/>
        <dbReference type="ChEBI" id="CHEBI:74546"/>
        <dbReference type="ChEBI" id="CHEBI:456216"/>
    </reaction>
    <physiologicalReaction direction="left-to-right" evidence="14">
        <dbReference type="Rhea" id="RHEA:40328"/>
    </physiologicalReaction>
</comment>
<dbReference type="InterPro" id="IPR001206">
    <property type="entry name" value="Diacylglycerol_kinase_cat_dom"/>
</dbReference>
<comment type="cofactor">
    <cofactor evidence="1">
        <name>Mg(2+)</name>
        <dbReference type="ChEBI" id="CHEBI:18420"/>
    </cofactor>
</comment>
<feature type="domain" description="DAGKc" evidence="30">
    <location>
        <begin position="63"/>
        <end position="204"/>
    </location>
</feature>
<comment type="catalytic activity">
    <reaction evidence="15">
        <text>a 1,2-diacyl-sn-glycerol + ATP = a 1,2-diacyl-sn-glycero-3-phosphate + ADP + H(+)</text>
        <dbReference type="Rhea" id="RHEA:10272"/>
        <dbReference type="ChEBI" id="CHEBI:15378"/>
        <dbReference type="ChEBI" id="CHEBI:17815"/>
        <dbReference type="ChEBI" id="CHEBI:30616"/>
        <dbReference type="ChEBI" id="CHEBI:58608"/>
        <dbReference type="ChEBI" id="CHEBI:456216"/>
        <dbReference type="EC" id="2.7.1.107"/>
    </reaction>
    <physiologicalReaction direction="left-to-right" evidence="15">
        <dbReference type="Rhea" id="RHEA:10273"/>
    </physiologicalReaction>
</comment>
<keyword evidence="11" id="KW-0443">Lipid metabolism</keyword>
<comment type="catalytic activity">
    <reaction evidence="20">
        <text>1-hexadecanoyl-sn-glycerol + ATP = 1-hexadecanoyl-sn-glycero-3-phosphate + ADP + H(+)</text>
        <dbReference type="Rhea" id="RHEA:43308"/>
        <dbReference type="ChEBI" id="CHEBI:15378"/>
        <dbReference type="ChEBI" id="CHEBI:30616"/>
        <dbReference type="ChEBI" id="CHEBI:57518"/>
        <dbReference type="ChEBI" id="CHEBI:75542"/>
        <dbReference type="ChEBI" id="CHEBI:456216"/>
    </reaction>
    <physiologicalReaction direction="left-to-right" evidence="20">
        <dbReference type="Rhea" id="RHEA:43309"/>
    </physiologicalReaction>
</comment>
<keyword evidence="13" id="KW-0472">Membrane</keyword>
<evidence type="ECO:0000256" key="21">
    <source>
        <dbReference type="ARBA" id="ARBA00025749"/>
    </source>
</evidence>
<dbReference type="Pfam" id="PF19712">
    <property type="entry name" value="AGK_C"/>
    <property type="match status" value="1"/>
</dbReference>
<name>A0A9J7DM51_SPOLT</name>
<comment type="similarity">
    <text evidence="21">Belongs to the AGK family.</text>
</comment>
<evidence type="ECO:0000256" key="3">
    <source>
        <dbReference type="ARBA" id="ARBA00004637"/>
    </source>
</evidence>
<evidence type="ECO:0000256" key="28">
    <source>
        <dbReference type="ARBA" id="ARBA00048663"/>
    </source>
</evidence>
<dbReference type="GO" id="GO:0005758">
    <property type="term" value="C:mitochondrial intermembrane space"/>
    <property type="evidence" value="ECO:0007669"/>
    <property type="project" value="UniProtKB-SubCell"/>
</dbReference>
<comment type="catalytic activity">
    <reaction evidence="26">
        <text>a 2-acylglycerol + ATP = a 2-acyl-sn-glycerol 3-phosphate + ADP + H(+)</text>
        <dbReference type="Rhea" id="RHEA:39847"/>
        <dbReference type="ChEBI" id="CHEBI:15378"/>
        <dbReference type="ChEBI" id="CHEBI:17389"/>
        <dbReference type="ChEBI" id="CHEBI:30616"/>
        <dbReference type="ChEBI" id="CHEBI:64982"/>
        <dbReference type="ChEBI" id="CHEBI:456216"/>
    </reaction>
    <physiologicalReaction direction="left-to-right" evidence="26">
        <dbReference type="Rhea" id="RHEA:39848"/>
    </physiologicalReaction>
</comment>
<evidence type="ECO:0000256" key="24">
    <source>
        <dbReference type="ARBA" id="ARBA00026142"/>
    </source>
</evidence>
<evidence type="ECO:0000256" key="5">
    <source>
        <dbReference type="ARBA" id="ARBA00012133"/>
    </source>
</evidence>
<comment type="catalytic activity">
    <reaction evidence="16">
        <text>1-(5Z,8Z,11Z,14Z-eicosatetraenoyl)-sn-glycerol + ATP = 1-(5Z,8Z,11Z,14Z-eicosatetraenoyl)-sn-glycero-3-phosphate + ADP + H(+)</text>
        <dbReference type="Rhea" id="RHEA:43328"/>
        <dbReference type="ChEBI" id="CHEBI:15378"/>
        <dbReference type="ChEBI" id="CHEBI:30616"/>
        <dbReference type="ChEBI" id="CHEBI:34071"/>
        <dbReference type="ChEBI" id="CHEBI:74938"/>
        <dbReference type="ChEBI" id="CHEBI:456216"/>
    </reaction>
    <physiologicalReaction direction="left-to-right" evidence="16">
        <dbReference type="Rhea" id="RHEA:43329"/>
    </physiologicalReaction>
</comment>
<evidence type="ECO:0000256" key="2">
    <source>
        <dbReference type="ARBA" id="ARBA00004569"/>
    </source>
</evidence>
<evidence type="ECO:0000256" key="14">
    <source>
        <dbReference type="ARBA" id="ARBA00023371"/>
    </source>
</evidence>
<dbReference type="EC" id="2.7.1.94" evidence="23"/>
<dbReference type="InterPro" id="IPR017438">
    <property type="entry name" value="ATP-NAD_kinase_N"/>
</dbReference>
<dbReference type="GO" id="GO:0005743">
    <property type="term" value="C:mitochondrial inner membrane"/>
    <property type="evidence" value="ECO:0007669"/>
    <property type="project" value="UniProtKB-SubCell"/>
</dbReference>
<dbReference type="GO" id="GO:0004143">
    <property type="term" value="F:ATP-dependent diacylglycerol kinase activity"/>
    <property type="evidence" value="ECO:0007669"/>
    <property type="project" value="UniProtKB-EC"/>
</dbReference>
<dbReference type="InterPro" id="IPR016064">
    <property type="entry name" value="NAD/diacylglycerol_kinase_sf"/>
</dbReference>
<evidence type="ECO:0000256" key="23">
    <source>
        <dbReference type="ARBA" id="ARBA00026098"/>
    </source>
</evidence>
<reference evidence="32" key="1">
    <citation type="submission" date="2025-08" db="UniProtKB">
        <authorList>
            <consortium name="RefSeq"/>
        </authorList>
    </citation>
    <scope>IDENTIFICATION</scope>
    <source>
        <strain evidence="32">Ishihara</strain>
        <tissue evidence="32">Whole body</tissue>
    </source>
</reference>
<dbReference type="RefSeq" id="XP_022814411.1">
    <property type="nucleotide sequence ID" value="XM_022958643.1"/>
</dbReference>
<dbReference type="OrthoDB" id="9979394at2759"/>
<evidence type="ECO:0000256" key="17">
    <source>
        <dbReference type="ARBA" id="ARBA00024505"/>
    </source>
</evidence>
<evidence type="ECO:0000256" key="12">
    <source>
        <dbReference type="ARBA" id="ARBA00023128"/>
    </source>
</evidence>
<evidence type="ECO:0000313" key="31">
    <source>
        <dbReference type="Proteomes" id="UP000301870"/>
    </source>
</evidence>
<dbReference type="CTD" id="326168"/>
<dbReference type="PANTHER" id="PTHR12358:SF31">
    <property type="entry name" value="ACYLGLYCEROL KINASE, MITOCHONDRIAL"/>
    <property type="match status" value="1"/>
</dbReference>
<comment type="catalytic activity">
    <reaction evidence="29">
        <text>N-(hexanoyl)sphing-4-enine + ATP = N-hexanoylsphing-4-enine 1-phosphate + ADP + H(+)</text>
        <dbReference type="Rhea" id="RHEA:43312"/>
        <dbReference type="ChEBI" id="CHEBI:15378"/>
        <dbReference type="ChEBI" id="CHEBI:30616"/>
        <dbReference type="ChEBI" id="CHEBI:63867"/>
        <dbReference type="ChEBI" id="CHEBI:82959"/>
        <dbReference type="ChEBI" id="CHEBI:456216"/>
    </reaction>
    <physiologicalReaction direction="left-to-right" evidence="29">
        <dbReference type="Rhea" id="RHEA:43313"/>
    </physiologicalReaction>
</comment>
<evidence type="ECO:0000256" key="19">
    <source>
        <dbReference type="ARBA" id="ARBA00024556"/>
    </source>
</evidence>
<evidence type="ECO:0000256" key="22">
    <source>
        <dbReference type="ARBA" id="ARBA00026096"/>
    </source>
</evidence>
<proteinExistence type="inferred from homology"/>
<dbReference type="PANTHER" id="PTHR12358">
    <property type="entry name" value="SPHINGOSINE KINASE"/>
    <property type="match status" value="1"/>
</dbReference>
<evidence type="ECO:0000256" key="26">
    <source>
        <dbReference type="ARBA" id="ARBA00044480"/>
    </source>
</evidence>
<evidence type="ECO:0000256" key="6">
    <source>
        <dbReference type="ARBA" id="ARBA00022679"/>
    </source>
</evidence>
<dbReference type="Pfam" id="PF00781">
    <property type="entry name" value="DAGK_cat"/>
    <property type="match status" value="1"/>
</dbReference>
<dbReference type="PROSITE" id="PS50146">
    <property type="entry name" value="DAGK"/>
    <property type="match status" value="1"/>
</dbReference>
<evidence type="ECO:0000256" key="27">
    <source>
        <dbReference type="ARBA" id="ARBA00048034"/>
    </source>
</evidence>
<dbReference type="GO" id="GO:0047620">
    <property type="term" value="F:acylglycerol kinase activity"/>
    <property type="evidence" value="ECO:0007669"/>
    <property type="project" value="UniProtKB-EC"/>
</dbReference>
<gene>
    <name evidence="32" type="primary">LOC111348135</name>
</gene>
<dbReference type="GeneID" id="111348135"/>
<comment type="catalytic activity">
    <reaction evidence="17">
        <text>1-(9Z-octadecenoyl)-sn-glycerol + ATP = 1-(9Z-octadecenoyl)-sn-glycero-3-phosphate + ADP + H(+)</text>
        <dbReference type="Rhea" id="RHEA:41079"/>
        <dbReference type="ChEBI" id="CHEBI:15378"/>
        <dbReference type="ChEBI" id="CHEBI:30616"/>
        <dbReference type="ChEBI" id="CHEBI:74544"/>
        <dbReference type="ChEBI" id="CHEBI:75757"/>
        <dbReference type="ChEBI" id="CHEBI:456216"/>
    </reaction>
    <physiologicalReaction direction="left-to-right" evidence="17">
        <dbReference type="Rhea" id="RHEA:41080"/>
    </physiologicalReaction>
</comment>
<evidence type="ECO:0000313" key="32">
    <source>
        <dbReference type="RefSeq" id="XP_022814411.1"/>
    </source>
</evidence>
<dbReference type="SMART" id="SM00046">
    <property type="entry name" value="DAGKc"/>
    <property type="match status" value="1"/>
</dbReference>
<dbReference type="GO" id="GO:0046512">
    <property type="term" value="P:sphingosine biosynthetic process"/>
    <property type="evidence" value="ECO:0007669"/>
    <property type="project" value="TreeGrafter"/>
</dbReference>
<accession>A0A9J7DM51</accession>
<organism evidence="31 32">
    <name type="scientific">Spodoptera litura</name>
    <name type="common">Asian cotton leafworm</name>
    <dbReference type="NCBI Taxonomy" id="69820"/>
    <lineage>
        <taxon>Eukaryota</taxon>
        <taxon>Metazoa</taxon>
        <taxon>Ecdysozoa</taxon>
        <taxon>Arthropoda</taxon>
        <taxon>Hexapoda</taxon>
        <taxon>Insecta</taxon>
        <taxon>Pterygota</taxon>
        <taxon>Neoptera</taxon>
        <taxon>Endopterygota</taxon>
        <taxon>Lepidoptera</taxon>
        <taxon>Glossata</taxon>
        <taxon>Ditrysia</taxon>
        <taxon>Noctuoidea</taxon>
        <taxon>Noctuidae</taxon>
        <taxon>Amphipyrinae</taxon>
        <taxon>Spodoptera</taxon>
    </lineage>
</organism>
<comment type="subcellular location">
    <subcellularLocation>
        <location evidence="3">Mitochondrion inner membrane</location>
        <topology evidence="3">Peripheral membrane protein</topology>
    </subcellularLocation>
    <subcellularLocation>
        <location evidence="2">Mitochondrion intermembrane space</location>
    </subcellularLocation>
</comment>
<evidence type="ECO:0000256" key="25">
    <source>
        <dbReference type="ARBA" id="ARBA00030553"/>
    </source>
</evidence>
<evidence type="ECO:0000256" key="13">
    <source>
        <dbReference type="ARBA" id="ARBA00023136"/>
    </source>
</evidence>
<dbReference type="EC" id="2.7.1.138" evidence="22"/>
<evidence type="ECO:0000256" key="18">
    <source>
        <dbReference type="ARBA" id="ARBA00024512"/>
    </source>
</evidence>
<comment type="catalytic activity">
    <reaction evidence="27">
        <text>an N-acylsphing-4-enine + ATP = an N-acylsphing-4-enine 1-phosphate + ADP + H(+)</text>
        <dbReference type="Rhea" id="RHEA:17929"/>
        <dbReference type="ChEBI" id="CHEBI:15378"/>
        <dbReference type="ChEBI" id="CHEBI:30616"/>
        <dbReference type="ChEBI" id="CHEBI:52639"/>
        <dbReference type="ChEBI" id="CHEBI:57674"/>
        <dbReference type="ChEBI" id="CHEBI:456216"/>
        <dbReference type="EC" id="2.7.1.138"/>
    </reaction>
    <physiologicalReaction direction="left-to-right" evidence="27">
        <dbReference type="Rhea" id="RHEA:17930"/>
    </physiologicalReaction>
</comment>
<keyword evidence="10" id="KW-0067">ATP-binding</keyword>
<comment type="pathway">
    <text evidence="4">Lipid metabolism; glycerolipid metabolism.</text>
</comment>
<evidence type="ECO:0000256" key="15">
    <source>
        <dbReference type="ARBA" id="ARBA00023411"/>
    </source>
</evidence>
<protein>
    <recommendedName>
        <fullName evidence="24">Acylglycerol kinase, mitochondrial</fullName>
        <ecNumber evidence="5">2.7.1.107</ecNumber>
        <ecNumber evidence="22">2.7.1.138</ecNumber>
        <ecNumber evidence="23">2.7.1.94</ecNumber>
    </recommendedName>
    <alternativeName>
        <fullName evidence="25">Multiple substrate lipid kinase</fullName>
    </alternativeName>
</protein>
<evidence type="ECO:0000256" key="20">
    <source>
        <dbReference type="ARBA" id="ARBA00024636"/>
    </source>
</evidence>
<evidence type="ECO:0000256" key="8">
    <source>
        <dbReference type="ARBA" id="ARBA00022777"/>
    </source>
</evidence>
<dbReference type="Proteomes" id="UP000301870">
    <property type="component" value="Chromosome 7"/>
</dbReference>
<dbReference type="KEGG" id="sliu:111348135"/>
<keyword evidence="6" id="KW-0808">Transferase</keyword>
<evidence type="ECO:0000259" key="30">
    <source>
        <dbReference type="PROSITE" id="PS50146"/>
    </source>
</evidence>